<dbReference type="Proteomes" id="UP000265930">
    <property type="component" value="Unassembled WGS sequence"/>
</dbReference>
<dbReference type="InterPro" id="IPR009377">
    <property type="entry name" value="EutA"/>
</dbReference>
<organism evidence="1 2">
    <name type="scientific">Clostridium chromiireducens</name>
    <dbReference type="NCBI Taxonomy" id="225345"/>
    <lineage>
        <taxon>Bacteria</taxon>
        <taxon>Bacillati</taxon>
        <taxon>Bacillota</taxon>
        <taxon>Clostridia</taxon>
        <taxon>Eubacteriales</taxon>
        <taxon>Clostridiaceae</taxon>
        <taxon>Clostridium</taxon>
    </lineage>
</organism>
<sequence>MLQSEIYSIGVDIGTSTTEVIISRLKIKNILSSSLIKETVIEGKEIIYKSPVIVTPLLDEVTIDFNGIKDIVSKALKESNIDKNQISTGAVIITGETARKENAEEVSKNLSEYLGDFVVATAGPKLESLLAGYGSGVSEMSKNLSRRVVNLDIGGGTTNVSVFNCGECEQTFALDIGGRLIKFNTDGEIIYISKRIEFMLKEMNLNIQVGRKPKLQNLIHICEKLSNCLLEVCCLKELSEDTKRLFISEGYEPFETDYISFSGGVGEYVLEDHRKISIEGTQKHNDIGPLLGNCISREFKNYKNIILSPKEKIRATVIGAGNYSLNISGSTIAFEKAALPLKNIPIIKPFEKKENLNEIYNKVMKKIDLLNESMVAISLIGPRSPSYEEIKLIGNQIIKVFKIVSGPLIVILENDFAKALGQVISLNLEEKREVICIDKISTKNGDYIDIGLPMGDAIPVVIKTLIYNS</sequence>
<dbReference type="EMBL" id="QXDJ01000003">
    <property type="protein sequence ID" value="RII33848.1"/>
    <property type="molecule type" value="Genomic_DNA"/>
</dbReference>
<dbReference type="InterPro" id="IPR043129">
    <property type="entry name" value="ATPase_NBD"/>
</dbReference>
<dbReference type="AlphaFoldDB" id="A0A399IL58"/>
<dbReference type="Pfam" id="PF06277">
    <property type="entry name" value="EutA"/>
    <property type="match status" value="1"/>
</dbReference>
<gene>
    <name evidence="1" type="ORF">D2A34_11700</name>
</gene>
<name>A0A399IL58_9CLOT</name>
<protein>
    <submittedName>
        <fullName evidence="1">Ethanolamine utilization protein EutA</fullName>
    </submittedName>
</protein>
<dbReference type="SUPFAM" id="SSF53067">
    <property type="entry name" value="Actin-like ATPase domain"/>
    <property type="match status" value="1"/>
</dbReference>
<evidence type="ECO:0000313" key="2">
    <source>
        <dbReference type="Proteomes" id="UP000265930"/>
    </source>
</evidence>
<proteinExistence type="predicted"/>
<accession>A0A399IL58</accession>
<reference evidence="1 2" key="1">
    <citation type="submission" date="2018-08" db="EMBL/GenBank/DDBJ databases">
        <title>Genome of Clostridium chromiireducens C1, DSM12136.</title>
        <authorList>
            <person name="Xing M."/>
            <person name="Wei Y."/>
            <person name="Ang E.L."/>
            <person name="Zhao H."/>
            <person name="Zhang Y."/>
        </authorList>
    </citation>
    <scope>NUCLEOTIDE SEQUENCE [LARGE SCALE GENOMIC DNA]</scope>
    <source>
        <strain evidence="1 2">C1</strain>
    </source>
</reference>
<evidence type="ECO:0000313" key="1">
    <source>
        <dbReference type="EMBL" id="RII33848.1"/>
    </source>
</evidence>
<comment type="caution">
    <text evidence="1">The sequence shown here is derived from an EMBL/GenBank/DDBJ whole genome shotgun (WGS) entry which is preliminary data.</text>
</comment>
<dbReference type="PIRSF" id="PIRSF012293">
    <property type="entry name" value="EutA"/>
    <property type="match status" value="1"/>
</dbReference>